<organism evidence="1 2">
    <name type="scientific">Babesia caballi</name>
    <dbReference type="NCBI Taxonomy" id="5871"/>
    <lineage>
        <taxon>Eukaryota</taxon>
        <taxon>Sar</taxon>
        <taxon>Alveolata</taxon>
        <taxon>Apicomplexa</taxon>
        <taxon>Aconoidasida</taxon>
        <taxon>Piroplasmida</taxon>
        <taxon>Babesiidae</taxon>
        <taxon>Babesia</taxon>
    </lineage>
</organism>
<dbReference type="AlphaFoldDB" id="A0AAV4LXA9"/>
<gene>
    <name evidence="1" type="ORF">BcabD6B2_38490</name>
</gene>
<protein>
    <submittedName>
        <fullName evidence="1">S49 family peptidase</fullName>
    </submittedName>
</protein>
<reference evidence="1 2" key="1">
    <citation type="submission" date="2021-06" db="EMBL/GenBank/DDBJ databases">
        <title>Genome sequence of Babesia caballi.</title>
        <authorList>
            <person name="Yamagishi J."/>
            <person name="Kidaka T."/>
            <person name="Ochi A."/>
        </authorList>
    </citation>
    <scope>NUCLEOTIDE SEQUENCE [LARGE SCALE GENOMIC DNA]</scope>
    <source>
        <strain evidence="1">USDA-D6B2</strain>
    </source>
</reference>
<sequence>MSPGVGPPTLAADLAASVDDLLSDLPFNVACDAFVLEFDIAPAELLGVGARGTRPALRRQPSGAGPVGAAADLEHHLEIAVEAEGCTRLDVVGVAEEAGGVGNGELQGMGGLDVGDEHVAGLGQAFHARAHEDAADVVALAVRGAIPGVAVVGCDAGNSVGEGVDGAVAADAVAFVPVAVGRHGWYGAFGGFSSNRCHPGDIGEPIGLVALAPGVRRVFVKVEPARRLTPLAEFGQREHALGQEAGRQYGAVGQLSARGELDAHPDSHHYVVLEDGLAHGGSDGQQEALVEGEVGPLAPAAGEET</sequence>
<comment type="caution">
    <text evidence="1">The sequence shown here is derived from an EMBL/GenBank/DDBJ whole genome shotgun (WGS) entry which is preliminary data.</text>
</comment>
<evidence type="ECO:0000313" key="1">
    <source>
        <dbReference type="EMBL" id="GIX64414.1"/>
    </source>
</evidence>
<keyword evidence="2" id="KW-1185">Reference proteome</keyword>
<proteinExistence type="predicted"/>
<evidence type="ECO:0000313" key="2">
    <source>
        <dbReference type="Proteomes" id="UP001497744"/>
    </source>
</evidence>
<accession>A0AAV4LXA9</accession>
<name>A0AAV4LXA9_BABCB</name>
<dbReference type="RefSeq" id="XP_067716483.1">
    <property type="nucleotide sequence ID" value="XM_067860382.1"/>
</dbReference>
<dbReference type="Proteomes" id="UP001497744">
    <property type="component" value="Unassembled WGS sequence"/>
</dbReference>
<dbReference type="EMBL" id="BPLF01000003">
    <property type="protein sequence ID" value="GIX64414.1"/>
    <property type="molecule type" value="Genomic_DNA"/>
</dbReference>
<dbReference type="GeneID" id="94195895"/>